<gene>
    <name evidence="1" type="ORF">OESDEN_25102</name>
</gene>
<evidence type="ECO:0000313" key="2">
    <source>
        <dbReference type="Proteomes" id="UP000053660"/>
    </source>
</evidence>
<evidence type="ECO:0000313" key="1">
    <source>
        <dbReference type="EMBL" id="KHJ75282.1"/>
    </source>
</evidence>
<accession>A0A0B1RVR9</accession>
<dbReference type="Proteomes" id="UP000053660">
    <property type="component" value="Unassembled WGS sequence"/>
</dbReference>
<organism evidence="1 2">
    <name type="scientific">Oesophagostomum dentatum</name>
    <name type="common">Nodular worm</name>
    <dbReference type="NCBI Taxonomy" id="61180"/>
    <lineage>
        <taxon>Eukaryota</taxon>
        <taxon>Metazoa</taxon>
        <taxon>Ecdysozoa</taxon>
        <taxon>Nematoda</taxon>
        <taxon>Chromadorea</taxon>
        <taxon>Rhabditida</taxon>
        <taxon>Rhabditina</taxon>
        <taxon>Rhabditomorpha</taxon>
        <taxon>Strongyloidea</taxon>
        <taxon>Strongylidae</taxon>
        <taxon>Oesophagostomum</taxon>
    </lineage>
</organism>
<protein>
    <submittedName>
        <fullName evidence="1">Uncharacterized protein</fullName>
    </submittedName>
</protein>
<keyword evidence="2" id="KW-1185">Reference proteome</keyword>
<reference evidence="1 2" key="1">
    <citation type="submission" date="2014-03" db="EMBL/GenBank/DDBJ databases">
        <title>Draft genome of the hookworm Oesophagostomum dentatum.</title>
        <authorList>
            <person name="Mitreva M."/>
        </authorList>
    </citation>
    <scope>NUCLEOTIDE SEQUENCE [LARGE SCALE GENOMIC DNA]</scope>
    <source>
        <strain evidence="1 2">OD-Hann</strain>
    </source>
</reference>
<dbReference type="AlphaFoldDB" id="A0A0B1RVR9"/>
<proteinExistence type="predicted"/>
<sequence>MICVKSDVLATFSGLLRSKRDVLIIRMWIRFRLCLMFPANLKELATERLSRFALTWKSTILKDSWRICRAYFLD</sequence>
<dbReference type="EMBL" id="KN612897">
    <property type="protein sequence ID" value="KHJ75282.1"/>
    <property type="molecule type" value="Genomic_DNA"/>
</dbReference>
<name>A0A0B1RVR9_OESDE</name>